<organism evidence="1">
    <name type="scientific">Salvia splendens</name>
    <name type="common">Scarlet sage</name>
    <dbReference type="NCBI Taxonomy" id="180675"/>
    <lineage>
        <taxon>Eukaryota</taxon>
        <taxon>Viridiplantae</taxon>
        <taxon>Streptophyta</taxon>
        <taxon>Embryophyta</taxon>
        <taxon>Tracheophyta</taxon>
        <taxon>Spermatophyta</taxon>
        <taxon>Magnoliopsida</taxon>
        <taxon>eudicotyledons</taxon>
        <taxon>Gunneridae</taxon>
        <taxon>Pentapetalae</taxon>
        <taxon>asterids</taxon>
        <taxon>lamiids</taxon>
        <taxon>Lamiales</taxon>
        <taxon>Lamiaceae</taxon>
        <taxon>Nepetoideae</taxon>
        <taxon>Mentheae</taxon>
        <taxon>Salviinae</taxon>
        <taxon>Salvia</taxon>
        <taxon>Salvia subgen. Calosphace</taxon>
        <taxon>core Calosphace</taxon>
    </lineage>
</organism>
<reference evidence="1" key="2">
    <citation type="submission" date="2020-08" db="EMBL/GenBank/DDBJ databases">
        <title>Plant Genome Project.</title>
        <authorList>
            <person name="Zhang R.-G."/>
        </authorList>
    </citation>
    <scope>NUCLEOTIDE SEQUENCE</scope>
    <source>
        <strain evidence="1">Huo1</strain>
        <tissue evidence="1">Leaf</tissue>
    </source>
</reference>
<name>A0A8X8Y8M0_SALSN</name>
<protein>
    <submittedName>
        <fullName evidence="1">Uncharacterized protein</fullName>
    </submittedName>
</protein>
<proteinExistence type="predicted"/>
<dbReference type="PANTHER" id="PTHR46234">
    <property type="entry name" value="ALPHA/BETA-HYDROLASES SUPERFAMILY PROTEIN"/>
    <property type="match status" value="1"/>
</dbReference>
<sequence>MMKIKWICPTAPTRPIPGVAGFNAATWCDYDMGVVCTEESPYDDLGGLDASATRVANLLSTEPAGSKIKLGVGGIGVGAAIALHSATCFARGQYHNGSAYPPINLTAILALNGWLPQARTLDSFCSSSCCRTGHHLSPDDERAHIIYWLNTVFQL</sequence>
<keyword evidence="2" id="KW-1185">Reference proteome</keyword>
<reference evidence="1" key="1">
    <citation type="submission" date="2018-01" db="EMBL/GenBank/DDBJ databases">
        <authorList>
            <person name="Mao J.F."/>
        </authorList>
    </citation>
    <scope>NUCLEOTIDE SEQUENCE</scope>
    <source>
        <strain evidence="1">Huo1</strain>
        <tissue evidence="1">Leaf</tissue>
    </source>
</reference>
<dbReference type="EMBL" id="PNBA02000004">
    <property type="protein sequence ID" value="KAG6426097.1"/>
    <property type="molecule type" value="Genomic_DNA"/>
</dbReference>
<evidence type="ECO:0000313" key="1">
    <source>
        <dbReference type="EMBL" id="KAG6426097.1"/>
    </source>
</evidence>
<dbReference type="InterPro" id="IPR029058">
    <property type="entry name" value="AB_hydrolase_fold"/>
</dbReference>
<dbReference type="Proteomes" id="UP000298416">
    <property type="component" value="Unassembled WGS sequence"/>
</dbReference>
<comment type="caution">
    <text evidence="1">The sequence shown here is derived from an EMBL/GenBank/DDBJ whole genome shotgun (WGS) entry which is preliminary data.</text>
</comment>
<dbReference type="Gene3D" id="3.40.50.1820">
    <property type="entry name" value="alpha/beta hydrolase"/>
    <property type="match status" value="1"/>
</dbReference>
<evidence type="ECO:0000313" key="2">
    <source>
        <dbReference type="Proteomes" id="UP000298416"/>
    </source>
</evidence>
<accession>A0A8X8Y8M0</accession>
<gene>
    <name evidence="1" type="ORF">SASPL_110311</name>
</gene>
<dbReference type="AlphaFoldDB" id="A0A8X8Y8M0"/>